<reference evidence="1 2" key="1">
    <citation type="journal article" date="2019" name="PLoS ONE">
        <title>Genomic analyses reveal an absence of contemporary introgressive admixture between fin whales and blue whales, despite known hybrids.</title>
        <authorList>
            <person name="Westbury M.V."/>
            <person name="Petersen B."/>
            <person name="Lorenzen E.D."/>
        </authorList>
    </citation>
    <scope>NUCLEOTIDE SEQUENCE [LARGE SCALE GENOMIC DNA]</scope>
    <source>
        <strain evidence="1">FinWhale-01</strain>
    </source>
</reference>
<accession>A0A6A1Q8S6</accession>
<protein>
    <submittedName>
        <fullName evidence="1">Uncharacterized protein</fullName>
    </submittedName>
</protein>
<dbReference type="AlphaFoldDB" id="A0A6A1Q8S6"/>
<gene>
    <name evidence="1" type="ORF">E2I00_011781</name>
</gene>
<evidence type="ECO:0000313" key="2">
    <source>
        <dbReference type="Proteomes" id="UP000437017"/>
    </source>
</evidence>
<dbReference type="EMBL" id="SGJD01000740">
    <property type="protein sequence ID" value="KAB0403715.1"/>
    <property type="molecule type" value="Genomic_DNA"/>
</dbReference>
<organism evidence="1 2">
    <name type="scientific">Balaenoptera physalus</name>
    <name type="common">Fin whale</name>
    <name type="synonym">Balaena physalus</name>
    <dbReference type="NCBI Taxonomy" id="9770"/>
    <lineage>
        <taxon>Eukaryota</taxon>
        <taxon>Metazoa</taxon>
        <taxon>Chordata</taxon>
        <taxon>Craniata</taxon>
        <taxon>Vertebrata</taxon>
        <taxon>Euteleostomi</taxon>
        <taxon>Mammalia</taxon>
        <taxon>Eutheria</taxon>
        <taxon>Laurasiatheria</taxon>
        <taxon>Artiodactyla</taxon>
        <taxon>Whippomorpha</taxon>
        <taxon>Cetacea</taxon>
        <taxon>Mysticeti</taxon>
        <taxon>Balaenopteridae</taxon>
        <taxon>Balaenoptera</taxon>
    </lineage>
</organism>
<keyword evidence="2" id="KW-1185">Reference proteome</keyword>
<name>A0A6A1Q8S6_BALPH</name>
<comment type="caution">
    <text evidence="1">The sequence shown here is derived from an EMBL/GenBank/DDBJ whole genome shotgun (WGS) entry which is preliminary data.</text>
</comment>
<sequence>MAKTACEIPRPAQECASGPDYMGCVWTRKGSACGRNNSFAVWKIRHVSPRDARLESLA</sequence>
<proteinExistence type="predicted"/>
<dbReference type="Proteomes" id="UP000437017">
    <property type="component" value="Unassembled WGS sequence"/>
</dbReference>
<evidence type="ECO:0000313" key="1">
    <source>
        <dbReference type="EMBL" id="KAB0403715.1"/>
    </source>
</evidence>